<evidence type="ECO:0000313" key="6">
    <source>
        <dbReference type="Proteomes" id="UP000019753"/>
    </source>
</evidence>
<keyword evidence="3" id="KW-0560">Oxidoreductase</keyword>
<dbReference type="AlphaFoldDB" id="A0A021VYN0"/>
<name>A0A021VYN0_9CELL</name>
<dbReference type="Gene3D" id="3.40.50.360">
    <property type="match status" value="1"/>
</dbReference>
<protein>
    <submittedName>
        <fullName evidence="5">NADPH-dependent FMN reductase</fullName>
    </submittedName>
</protein>
<dbReference type="Proteomes" id="UP000019753">
    <property type="component" value="Unassembled WGS sequence"/>
</dbReference>
<dbReference type="OrthoDB" id="1643408at2"/>
<dbReference type="GO" id="GO:0046306">
    <property type="term" value="P:alkanesulfonate catabolic process"/>
    <property type="evidence" value="ECO:0007669"/>
    <property type="project" value="InterPro"/>
</dbReference>
<dbReference type="InterPro" id="IPR051814">
    <property type="entry name" value="NAD(P)H-dep_FMN_reductase"/>
</dbReference>
<proteinExistence type="predicted"/>
<evidence type="ECO:0000256" key="1">
    <source>
        <dbReference type="ARBA" id="ARBA00022630"/>
    </source>
</evidence>
<dbReference type="PANTHER" id="PTHR43408:SF1">
    <property type="entry name" value="FMN REDUCTASE (NADPH)"/>
    <property type="match status" value="1"/>
</dbReference>
<evidence type="ECO:0000259" key="4">
    <source>
        <dbReference type="Pfam" id="PF03358"/>
    </source>
</evidence>
<dbReference type="PANTHER" id="PTHR43408">
    <property type="entry name" value="FMN REDUCTASE (NADPH)"/>
    <property type="match status" value="1"/>
</dbReference>
<keyword evidence="1" id="KW-0285">Flavoprotein</keyword>
<feature type="domain" description="NADPH-dependent FMN reductase-like" evidence="4">
    <location>
        <begin position="3"/>
        <end position="143"/>
    </location>
</feature>
<dbReference type="InterPro" id="IPR020048">
    <property type="entry name" value="NADPH-dep_FMN_reduc_SsuE"/>
</dbReference>
<dbReference type="GO" id="GO:0008752">
    <property type="term" value="F:FMN reductase [NAD(P)H] activity"/>
    <property type="evidence" value="ECO:0007669"/>
    <property type="project" value="InterPro"/>
</dbReference>
<dbReference type="NCBIfam" id="TIGR03567">
    <property type="entry name" value="FMN_reduc_SsuE"/>
    <property type="match status" value="1"/>
</dbReference>
<accession>A0A021VYN0</accession>
<comment type="caution">
    <text evidence="5">The sequence shown here is derived from an EMBL/GenBank/DDBJ whole genome shotgun (WGS) entry which is preliminary data.</text>
</comment>
<organism evidence="5 6">
    <name type="scientific">Actinotalea ferrariae CF5-4</name>
    <dbReference type="NCBI Taxonomy" id="948458"/>
    <lineage>
        <taxon>Bacteria</taxon>
        <taxon>Bacillati</taxon>
        <taxon>Actinomycetota</taxon>
        <taxon>Actinomycetes</taxon>
        <taxon>Micrococcales</taxon>
        <taxon>Cellulomonadaceae</taxon>
        <taxon>Actinotalea</taxon>
    </lineage>
</organism>
<dbReference type="InterPro" id="IPR029039">
    <property type="entry name" value="Flavoprotein-like_sf"/>
</dbReference>
<dbReference type="SUPFAM" id="SSF52218">
    <property type="entry name" value="Flavoproteins"/>
    <property type="match status" value="1"/>
</dbReference>
<dbReference type="Pfam" id="PF03358">
    <property type="entry name" value="FMN_red"/>
    <property type="match status" value="1"/>
</dbReference>
<dbReference type="InterPro" id="IPR005025">
    <property type="entry name" value="FMN_Rdtase-like_dom"/>
</dbReference>
<sequence>MASVLVLTGSPSVTSRTSALAHHVADELVLTGHDVRVLHLRDLPAAALLAADTSDPAVIDAVRAVLGADGVIVATPIYKASYSGLLKVFLDLLPQRALEGKVVLPLATGGTVAHLLAIDYSLRPVLVSLGAGHITTGRFVLDQHIDHTSGGPLLVDESTRACVARTAEAFRLALREAGHDLRVALAASA</sequence>
<reference evidence="5 6" key="1">
    <citation type="submission" date="2014-01" db="EMBL/GenBank/DDBJ databases">
        <title>Actinotalea ferrariae CF5-4.</title>
        <authorList>
            <person name="Chen F."/>
            <person name="Li Y."/>
            <person name="Wang G."/>
        </authorList>
    </citation>
    <scope>NUCLEOTIDE SEQUENCE [LARGE SCALE GENOMIC DNA]</scope>
    <source>
        <strain evidence="5 6">CF5-4</strain>
    </source>
</reference>
<evidence type="ECO:0000313" key="5">
    <source>
        <dbReference type="EMBL" id="EYR64177.1"/>
    </source>
</evidence>
<keyword evidence="2" id="KW-0288">FMN</keyword>
<evidence type="ECO:0000256" key="2">
    <source>
        <dbReference type="ARBA" id="ARBA00022643"/>
    </source>
</evidence>
<evidence type="ECO:0000256" key="3">
    <source>
        <dbReference type="ARBA" id="ARBA00023002"/>
    </source>
</evidence>
<gene>
    <name evidence="5" type="ORF">N866_14605</name>
</gene>
<dbReference type="EMBL" id="AXCW01000043">
    <property type="protein sequence ID" value="EYR64177.1"/>
    <property type="molecule type" value="Genomic_DNA"/>
</dbReference>
<keyword evidence="6" id="KW-1185">Reference proteome</keyword>
<dbReference type="RefSeq" id="WP_052022468.1">
    <property type="nucleotide sequence ID" value="NZ_AXCW01000043.1"/>
</dbReference>